<protein>
    <submittedName>
        <fullName evidence="1">Uncharacterized protein</fullName>
    </submittedName>
</protein>
<evidence type="ECO:0000313" key="2">
    <source>
        <dbReference type="Proteomes" id="UP001060085"/>
    </source>
</evidence>
<dbReference type="Proteomes" id="UP001060085">
    <property type="component" value="Linkage Group LG06"/>
</dbReference>
<evidence type="ECO:0000313" key="1">
    <source>
        <dbReference type="EMBL" id="KAI5659345.1"/>
    </source>
</evidence>
<organism evidence="1 2">
    <name type="scientific">Catharanthus roseus</name>
    <name type="common">Madagascar periwinkle</name>
    <name type="synonym">Vinca rosea</name>
    <dbReference type="NCBI Taxonomy" id="4058"/>
    <lineage>
        <taxon>Eukaryota</taxon>
        <taxon>Viridiplantae</taxon>
        <taxon>Streptophyta</taxon>
        <taxon>Embryophyta</taxon>
        <taxon>Tracheophyta</taxon>
        <taxon>Spermatophyta</taxon>
        <taxon>Magnoliopsida</taxon>
        <taxon>eudicotyledons</taxon>
        <taxon>Gunneridae</taxon>
        <taxon>Pentapetalae</taxon>
        <taxon>asterids</taxon>
        <taxon>lamiids</taxon>
        <taxon>Gentianales</taxon>
        <taxon>Apocynaceae</taxon>
        <taxon>Rauvolfioideae</taxon>
        <taxon>Vinceae</taxon>
        <taxon>Catharanthinae</taxon>
        <taxon>Catharanthus</taxon>
    </lineage>
</organism>
<keyword evidence="2" id="KW-1185">Reference proteome</keyword>
<reference evidence="2" key="1">
    <citation type="journal article" date="2023" name="Nat. Plants">
        <title>Single-cell RNA sequencing provides a high-resolution roadmap for understanding the multicellular compartmentation of specialized metabolism.</title>
        <authorList>
            <person name="Sun S."/>
            <person name="Shen X."/>
            <person name="Li Y."/>
            <person name="Li Y."/>
            <person name="Wang S."/>
            <person name="Li R."/>
            <person name="Zhang H."/>
            <person name="Shen G."/>
            <person name="Guo B."/>
            <person name="Wei J."/>
            <person name="Xu J."/>
            <person name="St-Pierre B."/>
            <person name="Chen S."/>
            <person name="Sun C."/>
        </authorList>
    </citation>
    <scope>NUCLEOTIDE SEQUENCE [LARGE SCALE GENOMIC DNA]</scope>
</reference>
<comment type="caution">
    <text evidence="1">The sequence shown here is derived from an EMBL/GenBank/DDBJ whole genome shotgun (WGS) entry which is preliminary data.</text>
</comment>
<gene>
    <name evidence="1" type="ORF">M9H77_28138</name>
</gene>
<proteinExistence type="predicted"/>
<dbReference type="EMBL" id="CM044706">
    <property type="protein sequence ID" value="KAI5659345.1"/>
    <property type="molecule type" value="Genomic_DNA"/>
</dbReference>
<sequence>MSMIKLLISDTTVYLAEQNYQTERWISFGLLNYLTLVNIHRLEGSEKEFEILRLLLESTPKLICLSILSDNEVEYQVISEKILAFKLASSTTVIEFHNVLDSSIGFDDEMDKALAKLKIIIS</sequence>
<name>A0ACC0AGD2_CATRO</name>
<accession>A0ACC0AGD2</accession>